<gene>
    <name evidence="1" type="ORF">WMO37_01970</name>
</gene>
<evidence type="ECO:0000313" key="1">
    <source>
        <dbReference type="EMBL" id="MEQ2553783.1"/>
    </source>
</evidence>
<reference evidence="1" key="1">
    <citation type="submission" date="2024-03" db="EMBL/GenBank/DDBJ databases">
        <title>Human intestinal bacterial collection.</title>
        <authorList>
            <person name="Pauvert C."/>
            <person name="Hitch T.C.A."/>
            <person name="Clavel T."/>
        </authorList>
    </citation>
    <scope>NUCLEOTIDE SEQUENCE [LARGE SCALE GENOMIC DNA]</scope>
    <source>
        <strain evidence="1">CLA-AA-H89B</strain>
    </source>
</reference>
<keyword evidence="2" id="KW-1185">Reference proteome</keyword>
<dbReference type="Proteomes" id="UP001546774">
    <property type="component" value="Unassembled WGS sequence"/>
</dbReference>
<organism evidence="1 2">
    <name type="scientific">Lachnospira intestinalis</name>
    <dbReference type="NCBI Taxonomy" id="3133158"/>
    <lineage>
        <taxon>Bacteria</taxon>
        <taxon>Bacillati</taxon>
        <taxon>Bacillota</taxon>
        <taxon>Clostridia</taxon>
        <taxon>Lachnospirales</taxon>
        <taxon>Lachnospiraceae</taxon>
        <taxon>Lachnospira</taxon>
    </lineage>
</organism>
<comment type="caution">
    <text evidence="1">The sequence shown here is derived from an EMBL/GenBank/DDBJ whole genome shotgun (WGS) entry which is preliminary data.</text>
</comment>
<protein>
    <submittedName>
        <fullName evidence="1">DUF4250 domain-containing protein</fullName>
    </submittedName>
</protein>
<proteinExistence type="predicted"/>
<dbReference type="Pfam" id="PF14056">
    <property type="entry name" value="DUF4250"/>
    <property type="match status" value="1"/>
</dbReference>
<dbReference type="InterPro" id="IPR025346">
    <property type="entry name" value="DUF4250"/>
</dbReference>
<accession>A0ABV1H264</accession>
<evidence type="ECO:0000313" key="2">
    <source>
        <dbReference type="Proteomes" id="UP001546774"/>
    </source>
</evidence>
<sequence>MTMAQLPKDPVMLLSFTNTQLRDFYPNLSEFCKAFMVDETEIVQTLKGIDYEYDTTRNQFI</sequence>
<dbReference type="EMBL" id="JBBMFS010000001">
    <property type="protein sequence ID" value="MEQ2553783.1"/>
    <property type="molecule type" value="Genomic_DNA"/>
</dbReference>
<name>A0ABV1H264_9FIRM</name>